<dbReference type="PANTHER" id="PTHR39555:SF1">
    <property type="entry name" value="TYPE IV PILUS INNER MEMBRANE COMPONENT PILO"/>
    <property type="match status" value="1"/>
</dbReference>
<dbReference type="GO" id="GO:0043107">
    <property type="term" value="P:type IV pilus-dependent motility"/>
    <property type="evidence" value="ECO:0007669"/>
    <property type="project" value="InterPro"/>
</dbReference>
<dbReference type="GO" id="GO:0043683">
    <property type="term" value="P:type IV pilus assembly"/>
    <property type="evidence" value="ECO:0007669"/>
    <property type="project" value="InterPro"/>
</dbReference>
<dbReference type="Gene3D" id="3.30.70.60">
    <property type="match status" value="1"/>
</dbReference>
<evidence type="ECO:0000313" key="3">
    <source>
        <dbReference type="EMBL" id="RFT15398.1"/>
    </source>
</evidence>
<gene>
    <name evidence="3" type="ORF">OP8BY_0288</name>
</gene>
<dbReference type="InterPro" id="IPR014717">
    <property type="entry name" value="Transl_elong_EF1B/ribsomal_bS6"/>
</dbReference>
<dbReference type="EMBL" id="QUAH01000009">
    <property type="protein sequence ID" value="RFT15398.1"/>
    <property type="molecule type" value="Genomic_DNA"/>
</dbReference>
<keyword evidence="2" id="KW-0812">Transmembrane</keyword>
<keyword evidence="2" id="KW-1133">Transmembrane helix</keyword>
<feature type="transmembrane region" description="Helical" evidence="2">
    <location>
        <begin position="6"/>
        <end position="25"/>
    </location>
</feature>
<name>A0A3E2BKY5_9BACT</name>
<dbReference type="Pfam" id="PF04350">
    <property type="entry name" value="PilO"/>
    <property type="match status" value="1"/>
</dbReference>
<evidence type="ECO:0000313" key="4">
    <source>
        <dbReference type="Proteomes" id="UP000257323"/>
    </source>
</evidence>
<keyword evidence="2" id="KW-0472">Membrane</keyword>
<dbReference type="InterPro" id="IPR007445">
    <property type="entry name" value="PilO"/>
</dbReference>
<keyword evidence="1" id="KW-0175">Coiled coil</keyword>
<dbReference type="PANTHER" id="PTHR39555">
    <property type="entry name" value="FIMBRIAL ASSEMBLY PROTEIN PILO-LIKE PROTEIN-RELATED"/>
    <property type="match status" value="1"/>
</dbReference>
<proteinExistence type="predicted"/>
<organism evidence="3 4">
    <name type="scientific">Candidatus Saccharicenans subterraneus</name>
    <dbReference type="NCBI Taxonomy" id="2508984"/>
    <lineage>
        <taxon>Bacteria</taxon>
        <taxon>Candidatus Aminicenantota</taxon>
        <taxon>Candidatus Aminicenantia</taxon>
        <taxon>Candidatus Aminicenantales</taxon>
        <taxon>Candidatus Saccharicenantaceae</taxon>
        <taxon>Candidatus Saccharicenans</taxon>
    </lineage>
</organism>
<dbReference type="AlphaFoldDB" id="A0A3E2BKY5"/>
<comment type="caution">
    <text evidence="3">The sequence shown here is derived from an EMBL/GenBank/DDBJ whole genome shotgun (WGS) entry which is preliminary data.</text>
</comment>
<protein>
    <submittedName>
        <fullName evidence="3">Type IV pilus biogenesis protein PilO</fullName>
    </submittedName>
</protein>
<sequence length="194" mass="22964">MRNWPWYGYLILAIVIFALAFFFYFKPRNEQIQDLRQQREKLEKEVQVLKEKKKELDKIEAELVVLNATLKDLEQIIPQQKEIAEILRRIQQLAYDSRLNVLKFQPRGEIKKEFYAEWPINIEVSGTYHNLGIFFDKLSNFARLFNVNNFSISALNNQTETLTIGAKFVTTTYYFLEEQPQPAKTPAGQQQPRK</sequence>
<dbReference type="Proteomes" id="UP000257323">
    <property type="component" value="Unassembled WGS sequence"/>
</dbReference>
<accession>A0A3E2BKY5</accession>
<evidence type="ECO:0000256" key="2">
    <source>
        <dbReference type="SAM" id="Phobius"/>
    </source>
</evidence>
<feature type="coiled-coil region" evidence="1">
    <location>
        <begin position="25"/>
        <end position="76"/>
    </location>
</feature>
<reference evidence="3 4" key="1">
    <citation type="submission" date="2018-08" db="EMBL/GenBank/DDBJ databases">
        <title>Genome analysis of the thermophilic bacterium of the candidate phylum Aminicenantes from deep subsurface aquifer revealed its physiology and ecological role.</title>
        <authorList>
            <person name="Kadnikov V.V."/>
            <person name="Mardanov A.V."/>
            <person name="Beletsky A.V."/>
            <person name="Karnachuk O.V."/>
            <person name="Ravin N.V."/>
        </authorList>
    </citation>
    <scope>NUCLEOTIDE SEQUENCE [LARGE SCALE GENOMIC DNA]</scope>
    <source>
        <strain evidence="3">BY38</strain>
    </source>
</reference>
<evidence type="ECO:0000256" key="1">
    <source>
        <dbReference type="SAM" id="Coils"/>
    </source>
</evidence>